<gene>
    <name evidence="2" type="ORF">ACFQ21_25680</name>
</gene>
<evidence type="ECO:0000256" key="1">
    <source>
        <dbReference type="SAM" id="Coils"/>
    </source>
</evidence>
<organism evidence="2 3">
    <name type="scientific">Ohtaekwangia kribbensis</name>
    <dbReference type="NCBI Taxonomy" id="688913"/>
    <lineage>
        <taxon>Bacteria</taxon>
        <taxon>Pseudomonadati</taxon>
        <taxon>Bacteroidota</taxon>
        <taxon>Cytophagia</taxon>
        <taxon>Cytophagales</taxon>
        <taxon>Fulvivirgaceae</taxon>
        <taxon>Ohtaekwangia</taxon>
    </lineage>
</organism>
<accession>A0ABW3K9V7</accession>
<name>A0ABW3K9V7_9BACT</name>
<evidence type="ECO:0000313" key="3">
    <source>
        <dbReference type="Proteomes" id="UP001597112"/>
    </source>
</evidence>
<reference evidence="3" key="1">
    <citation type="journal article" date="2019" name="Int. J. Syst. Evol. Microbiol.">
        <title>The Global Catalogue of Microorganisms (GCM) 10K type strain sequencing project: providing services to taxonomists for standard genome sequencing and annotation.</title>
        <authorList>
            <consortium name="The Broad Institute Genomics Platform"/>
            <consortium name="The Broad Institute Genome Sequencing Center for Infectious Disease"/>
            <person name="Wu L."/>
            <person name="Ma J."/>
        </authorList>
    </citation>
    <scope>NUCLEOTIDE SEQUENCE [LARGE SCALE GENOMIC DNA]</scope>
    <source>
        <strain evidence="3">CCUG 58938</strain>
    </source>
</reference>
<comment type="caution">
    <text evidence="2">The sequence shown here is derived from an EMBL/GenBank/DDBJ whole genome shotgun (WGS) entry which is preliminary data.</text>
</comment>
<protein>
    <submittedName>
        <fullName evidence="2">Uncharacterized protein</fullName>
    </submittedName>
</protein>
<dbReference type="Proteomes" id="UP001597112">
    <property type="component" value="Unassembled WGS sequence"/>
</dbReference>
<dbReference type="EMBL" id="JBHTKA010000013">
    <property type="protein sequence ID" value="MFD1002742.1"/>
    <property type="molecule type" value="Genomic_DNA"/>
</dbReference>
<sequence length="308" mass="36467">MSGLFKNASEDSRIIVVRKEMNETKERFFSFIGKLEDKLREFTAASIPELSELNNTDTDQFKRGYHRMKSAVLGQLDSIQKKALDVKEEKIAGFPYSSNDHEISRVYHEFRNECYDRFFQFEALYAQCRQDVEDTYAEDFEAQYQKILDEHEAIKDKFRCKQCGSPITIDKLYFTTTYITCPACQTRNTFEPSTQAKMLEHIGRSLAEQRTSHLLKEHDEIPKKTQALYLQRHDLELSLIHENDKNIIEQKKAEIQAIEKQQQELESIRPALYQNYLRAMFDEWNKINPALADEHEKFYIRLLNDYQK</sequence>
<proteinExistence type="predicted"/>
<keyword evidence="3" id="KW-1185">Reference proteome</keyword>
<evidence type="ECO:0000313" key="2">
    <source>
        <dbReference type="EMBL" id="MFD1002742.1"/>
    </source>
</evidence>
<dbReference type="RefSeq" id="WP_377584336.1">
    <property type="nucleotide sequence ID" value="NZ_JBHTKA010000013.1"/>
</dbReference>
<keyword evidence="1" id="KW-0175">Coiled coil</keyword>
<feature type="coiled-coil region" evidence="1">
    <location>
        <begin position="241"/>
        <end position="268"/>
    </location>
</feature>